<dbReference type="CTD" id="78773450"/>
<dbReference type="GeneID" id="78773450"/>
<proteinExistence type="predicted"/>
<organism evidence="1 2">
    <name type="scientific">Caenorhabditis remanei</name>
    <name type="common">Caenorhabditis vulgaris</name>
    <dbReference type="NCBI Taxonomy" id="31234"/>
    <lineage>
        <taxon>Eukaryota</taxon>
        <taxon>Metazoa</taxon>
        <taxon>Ecdysozoa</taxon>
        <taxon>Nematoda</taxon>
        <taxon>Chromadorea</taxon>
        <taxon>Rhabditida</taxon>
        <taxon>Rhabditina</taxon>
        <taxon>Rhabditomorpha</taxon>
        <taxon>Rhabditoidea</taxon>
        <taxon>Rhabditidae</taxon>
        <taxon>Peloderinae</taxon>
        <taxon>Caenorhabditis</taxon>
    </lineage>
</organism>
<gene>
    <name evidence="1" type="ORF">GCK72_002959</name>
</gene>
<dbReference type="AlphaFoldDB" id="A0A6A5HWF7"/>
<reference evidence="1 2" key="1">
    <citation type="submission" date="2019-12" db="EMBL/GenBank/DDBJ databases">
        <title>Chromosome-level assembly of the Caenorhabditis remanei genome.</title>
        <authorList>
            <person name="Teterina A.A."/>
            <person name="Willis J.H."/>
            <person name="Phillips P.C."/>
        </authorList>
    </citation>
    <scope>NUCLEOTIDE SEQUENCE [LARGE SCALE GENOMIC DNA]</scope>
    <source>
        <strain evidence="1 2">PX506</strain>
        <tissue evidence="1">Whole organism</tissue>
    </source>
</reference>
<dbReference type="RefSeq" id="XP_053592360.1">
    <property type="nucleotide sequence ID" value="XM_053723715.1"/>
</dbReference>
<evidence type="ECO:0000313" key="2">
    <source>
        <dbReference type="Proteomes" id="UP000483820"/>
    </source>
</evidence>
<dbReference type="KEGG" id="crq:GCK72_002959"/>
<sequence length="83" mass="9546">MNSSLSDHLLNDTKMLTTTEMSMADMREWIKSQMGGAKKPVIGAPLEEGRFQNYIQFVDQNELYIFAVNNFLIAIHDFEIQAF</sequence>
<evidence type="ECO:0000313" key="1">
    <source>
        <dbReference type="EMBL" id="KAF1771134.1"/>
    </source>
</evidence>
<dbReference type="EMBL" id="WUAV01000001">
    <property type="protein sequence ID" value="KAF1771134.1"/>
    <property type="molecule type" value="Genomic_DNA"/>
</dbReference>
<protein>
    <submittedName>
        <fullName evidence="1">Uncharacterized protein</fullName>
    </submittedName>
</protein>
<comment type="caution">
    <text evidence="1">The sequence shown here is derived from an EMBL/GenBank/DDBJ whole genome shotgun (WGS) entry which is preliminary data.</text>
</comment>
<accession>A0A6A5HWF7</accession>
<dbReference type="Proteomes" id="UP000483820">
    <property type="component" value="Chromosome I"/>
</dbReference>
<name>A0A6A5HWF7_CAERE</name>